<dbReference type="InterPro" id="IPR051055">
    <property type="entry name" value="PIF1_helicase"/>
</dbReference>
<dbReference type="GeneID" id="110254326"/>
<dbReference type="Proteomes" id="UP000887567">
    <property type="component" value="Unplaced"/>
</dbReference>
<dbReference type="KEGG" id="epa:110254326"/>
<sequence>MRSKDDQPFVEMLNRFRTASQTEQDIKHIQSRSIHPEAENYPSDAIHIYAENKPVDEHNNTKLTQLPGTVFNLRAADQYPPNVSKTDIDIVLSKGRSDTGGLDYVIHVKEGARVMLTSNIDIADRLINGQIGSIIKIHVNQNTHKPSVIYIKFDDEQAGKNKISKSTNQFVKENNVVPIEPIQAKIKRRRKSLSLLISQRYQVTNL</sequence>
<dbReference type="AlphaFoldDB" id="A0A913Y9I7"/>
<protein>
    <recommendedName>
        <fullName evidence="3">DNA helicase</fullName>
    </recommendedName>
</protein>
<accession>A0A913Y9I7</accession>
<proteinExistence type="predicted"/>
<dbReference type="PANTHER" id="PTHR47642">
    <property type="entry name" value="ATP-DEPENDENT DNA HELICASE"/>
    <property type="match status" value="1"/>
</dbReference>
<dbReference type="EnsemblMetazoa" id="XM_021061305.1">
    <property type="protein sequence ID" value="XP_020916964.1"/>
    <property type="gene ID" value="LOC110254326"/>
</dbReference>
<dbReference type="OrthoDB" id="5981076at2759"/>
<evidence type="ECO:0000313" key="2">
    <source>
        <dbReference type="Proteomes" id="UP000887567"/>
    </source>
</evidence>
<reference evidence="1" key="1">
    <citation type="submission" date="2022-11" db="UniProtKB">
        <authorList>
            <consortium name="EnsemblMetazoa"/>
        </authorList>
    </citation>
    <scope>IDENTIFICATION</scope>
</reference>
<dbReference type="PANTHER" id="PTHR47642:SF8">
    <property type="entry name" value="ATP-DEPENDENT DNA HELICASE"/>
    <property type="match status" value="1"/>
</dbReference>
<name>A0A913Y9I7_EXADI</name>
<evidence type="ECO:0000313" key="1">
    <source>
        <dbReference type="EnsemblMetazoa" id="XP_020916964.1"/>
    </source>
</evidence>
<dbReference type="RefSeq" id="XP_020916964.1">
    <property type="nucleotide sequence ID" value="XM_021061305.1"/>
</dbReference>
<keyword evidence="2" id="KW-1185">Reference proteome</keyword>
<organism evidence="1 2">
    <name type="scientific">Exaiptasia diaphana</name>
    <name type="common">Tropical sea anemone</name>
    <name type="synonym">Aiptasia pulchella</name>
    <dbReference type="NCBI Taxonomy" id="2652724"/>
    <lineage>
        <taxon>Eukaryota</taxon>
        <taxon>Metazoa</taxon>
        <taxon>Cnidaria</taxon>
        <taxon>Anthozoa</taxon>
        <taxon>Hexacorallia</taxon>
        <taxon>Actiniaria</taxon>
        <taxon>Aiptasiidae</taxon>
        <taxon>Exaiptasia</taxon>
    </lineage>
</organism>
<dbReference type="OMA" id="IELHEIM"/>
<evidence type="ECO:0008006" key="3">
    <source>
        <dbReference type="Google" id="ProtNLM"/>
    </source>
</evidence>